<feature type="domain" description="Zinc finger PHD-type" evidence="6">
    <location>
        <begin position="599"/>
        <end position="670"/>
    </location>
</feature>
<accession>A0A6D2JJP7</accession>
<feature type="region of interest" description="Disordered" evidence="5">
    <location>
        <begin position="40"/>
        <end position="113"/>
    </location>
</feature>
<feature type="domain" description="RanBP2-type" evidence="7">
    <location>
        <begin position="344"/>
        <end position="370"/>
    </location>
</feature>
<comment type="caution">
    <text evidence="8">The sequence shown here is derived from an EMBL/GenBank/DDBJ whole genome shotgun (WGS) entry which is preliminary data.</text>
</comment>
<dbReference type="InterPro" id="IPR001876">
    <property type="entry name" value="Znf_RanBP2"/>
</dbReference>
<dbReference type="OrthoDB" id="1884766at2759"/>
<dbReference type="PANTHER" id="PTHR32410:SF153">
    <property type="entry name" value="CHP-RICH ZINC FINGER PROTEIN-LIKE-RELATED"/>
    <property type="match status" value="1"/>
</dbReference>
<evidence type="ECO:0000259" key="7">
    <source>
        <dbReference type="SMART" id="SM00547"/>
    </source>
</evidence>
<feature type="domain" description="Zinc finger PHD-type" evidence="6">
    <location>
        <begin position="291"/>
        <end position="352"/>
    </location>
</feature>
<feature type="domain" description="Zinc finger PHD-type" evidence="6">
    <location>
        <begin position="180"/>
        <end position="241"/>
    </location>
</feature>
<keyword evidence="4" id="KW-0862">Zinc</keyword>
<dbReference type="InterPro" id="IPR004146">
    <property type="entry name" value="DC1"/>
</dbReference>
<feature type="compositionally biased region" description="Polar residues" evidence="5">
    <location>
        <begin position="47"/>
        <end position="88"/>
    </location>
</feature>
<evidence type="ECO:0000256" key="1">
    <source>
        <dbReference type="ARBA" id="ARBA00022723"/>
    </source>
</evidence>
<evidence type="ECO:0000256" key="4">
    <source>
        <dbReference type="ARBA" id="ARBA00022833"/>
    </source>
</evidence>
<evidence type="ECO:0008006" key="10">
    <source>
        <dbReference type="Google" id="ProtNLM"/>
    </source>
</evidence>
<feature type="domain" description="RanBP2-type" evidence="7">
    <location>
        <begin position="177"/>
        <end position="202"/>
    </location>
</feature>
<dbReference type="InterPro" id="IPR054483">
    <property type="entry name" value="DC1-like_CT"/>
</dbReference>
<dbReference type="EMBL" id="CACVBM020001285">
    <property type="protein sequence ID" value="CAA7043827.1"/>
    <property type="molecule type" value="Genomic_DNA"/>
</dbReference>
<dbReference type="PANTHER" id="PTHR32410">
    <property type="entry name" value="CYSTEINE/HISTIDINE-RICH C1 DOMAIN FAMILY PROTEIN"/>
    <property type="match status" value="1"/>
</dbReference>
<dbReference type="Pfam" id="PF22926">
    <property type="entry name" value="C1-like_CT"/>
    <property type="match status" value="1"/>
</dbReference>
<evidence type="ECO:0000259" key="6">
    <source>
        <dbReference type="SMART" id="SM00249"/>
    </source>
</evidence>
<keyword evidence="2" id="KW-0677">Repeat</keyword>
<evidence type="ECO:0000313" key="8">
    <source>
        <dbReference type="EMBL" id="CAA7043827.1"/>
    </source>
</evidence>
<evidence type="ECO:0000256" key="2">
    <source>
        <dbReference type="ARBA" id="ARBA00022737"/>
    </source>
</evidence>
<feature type="domain" description="Zinc finger PHD-type" evidence="6">
    <location>
        <begin position="487"/>
        <end position="547"/>
    </location>
</feature>
<dbReference type="SMART" id="SM00547">
    <property type="entry name" value="ZnF_RBZ"/>
    <property type="match status" value="3"/>
</dbReference>
<protein>
    <recommendedName>
        <fullName evidence="10">Phorbol-ester/DAG-type domain-containing protein</fullName>
    </recommendedName>
</protein>
<dbReference type="InterPro" id="IPR046349">
    <property type="entry name" value="C1-like_sf"/>
</dbReference>
<name>A0A6D2JJP7_9BRAS</name>
<reference evidence="8" key="1">
    <citation type="submission" date="2020-01" db="EMBL/GenBank/DDBJ databases">
        <authorList>
            <person name="Mishra B."/>
        </authorList>
    </citation>
    <scope>NUCLEOTIDE SEQUENCE [LARGE SCALE GENOMIC DNA]</scope>
</reference>
<keyword evidence="9" id="KW-1185">Reference proteome</keyword>
<evidence type="ECO:0000256" key="3">
    <source>
        <dbReference type="ARBA" id="ARBA00022771"/>
    </source>
</evidence>
<dbReference type="SUPFAM" id="SSF57889">
    <property type="entry name" value="Cysteine-rich domain"/>
    <property type="match status" value="4"/>
</dbReference>
<proteinExistence type="predicted"/>
<dbReference type="GO" id="GO:0008270">
    <property type="term" value="F:zinc ion binding"/>
    <property type="evidence" value="ECO:0007669"/>
    <property type="project" value="UniProtKB-KW"/>
</dbReference>
<sequence>MNLVGEFHKVEINGKPYLTYFFKKRIKKKKIPYLIFNNPRYPVLQPHSPNSSDQENSSDEANSSDQENSSDEANSSDQENSSDEANSSEQEKSSDESNSADEEATDSDDDLPLEPLFLCPSVRIQETSGSHETLFFDRWRVRTEGFSMFTTSPLFDNDSYGHHVFPLFWCNNKEAGPQGECSACSFQTPGTDYYFCVACDKRYHKECVESPVEIYYPCHLKHPLKLYLSEDRSNQYCLLCRGKADIMVYHCSRSDVYMHVVCAQKTIPIFIDHPKRHDHTLTLFPRQASLTCNICGLINKLHLTYVCRSICDFVAHSDCIFIPQTIRISRHHHRISFVSSLPLGGWSCGVCRREVDCDYGAYTCDVCRGYAVHTRCALRYDVWDGIELEGIPEEEDEDVDPFEMVADQVILYFSHGHPLSFETSRIFDENKLCQACALPIYEGHFYDCLECDFILHEACASAPRKKIYPLHPHPLKLETVHPQGFFYCRVCGRRSNGFFYRCSNGDCDYQVDLRCAMVSEPFNYHGHRHPLFLALDPKEKAMCNLCKSTSSYDRKVLNCLECDYIICFECATLPYKAMYKHHKDYLTFSHGNEVSESDWCELCEGQVAVGGNKEGFYKCNSCGVTLHVDCLLGEDPYLKPGVTIKPAGTEVWFRILRNISSSRPVCTTCTDRCQYRIYFQNEANVYCSLLCIIY</sequence>
<dbReference type="InterPro" id="IPR053192">
    <property type="entry name" value="Vacuole_Formation_Reg"/>
</dbReference>
<feature type="domain" description="RanBP2-type" evidence="7">
    <location>
        <begin position="288"/>
        <end position="314"/>
    </location>
</feature>
<gene>
    <name evidence="8" type="ORF">MERR_LOCUS31062</name>
</gene>
<feature type="compositionally biased region" description="Acidic residues" evidence="5">
    <location>
        <begin position="98"/>
        <end position="112"/>
    </location>
</feature>
<keyword evidence="1" id="KW-0479">Metal-binding</keyword>
<keyword evidence="3" id="KW-0863">Zinc-finger</keyword>
<dbReference type="Pfam" id="PF03107">
    <property type="entry name" value="C1_2"/>
    <property type="match status" value="6"/>
</dbReference>
<evidence type="ECO:0000256" key="5">
    <source>
        <dbReference type="SAM" id="MobiDB-lite"/>
    </source>
</evidence>
<dbReference type="InterPro" id="IPR001965">
    <property type="entry name" value="Znf_PHD"/>
</dbReference>
<dbReference type="AlphaFoldDB" id="A0A6D2JJP7"/>
<organism evidence="8 9">
    <name type="scientific">Microthlaspi erraticum</name>
    <dbReference type="NCBI Taxonomy" id="1685480"/>
    <lineage>
        <taxon>Eukaryota</taxon>
        <taxon>Viridiplantae</taxon>
        <taxon>Streptophyta</taxon>
        <taxon>Embryophyta</taxon>
        <taxon>Tracheophyta</taxon>
        <taxon>Spermatophyta</taxon>
        <taxon>Magnoliopsida</taxon>
        <taxon>eudicotyledons</taxon>
        <taxon>Gunneridae</taxon>
        <taxon>Pentapetalae</taxon>
        <taxon>rosids</taxon>
        <taxon>malvids</taxon>
        <taxon>Brassicales</taxon>
        <taxon>Brassicaceae</taxon>
        <taxon>Coluteocarpeae</taxon>
        <taxon>Microthlaspi</taxon>
    </lineage>
</organism>
<dbReference type="SMART" id="SM00249">
    <property type="entry name" value="PHD"/>
    <property type="match status" value="4"/>
</dbReference>
<dbReference type="Proteomes" id="UP000467841">
    <property type="component" value="Unassembled WGS sequence"/>
</dbReference>
<evidence type="ECO:0000313" key="9">
    <source>
        <dbReference type="Proteomes" id="UP000467841"/>
    </source>
</evidence>